<dbReference type="EMBL" id="BSXG01000094">
    <property type="protein sequence ID" value="GME40726.1"/>
    <property type="molecule type" value="Genomic_DNA"/>
</dbReference>
<evidence type="ECO:0000313" key="1">
    <source>
        <dbReference type="EMBL" id="GME40726.1"/>
    </source>
</evidence>
<sequence length="471" mass="53042">MPLISEYIDPQWAKFWKTKQKYAHDAVGVLNEGLQKGGGPFQVITPLGPKIILPNKYADEVRSNPHLSFARQISKEFLSHLSGYESFHTLFGSVLVETIKSKLTQSLNYIIGDLSDETAAALQERLGESQEWRTINVSKESLELVARLSTLVFIGPELSRNREWLDIVGSYSINVMIAVHKLRLFPAFLRRIANIFLPEGQACRKAIRDARRLINPVVAKRREERRSQSKDGKLPKSTDTIGWMDDVAKGKPYDFPLHQLFLSGAAIHTTSNFLGNAILDICSYPEYVEPLRAEIRVAIRENGWTKAALQKLKLMDSFLKESQRLSPASIVSITRNSDAKLELSDGTILPKGAPISVATDRMRDPMVYADPQKFDGNRFFKKRQIPGQENNWQLVTVTADHLGFGLGTHSCPGRFFAANEAKVAFSYLLIHYDFRFLSGQSRPERLVHSESTGVNPLAQIECRRTGEILSE</sequence>
<dbReference type="Proteomes" id="UP001165186">
    <property type="component" value="Unassembled WGS sequence"/>
</dbReference>
<reference evidence="1" key="1">
    <citation type="submission" date="2024-09" db="EMBL/GenBank/DDBJ databases">
        <title>Draft Genome Sequences of Neofusicoccum parvum.</title>
        <authorList>
            <person name="Ashida A."/>
            <person name="Camagna M."/>
            <person name="Tanaka A."/>
            <person name="Takemoto D."/>
        </authorList>
    </citation>
    <scope>NUCLEOTIDE SEQUENCE</scope>
    <source>
        <strain evidence="1">PPO83</strain>
    </source>
</reference>
<evidence type="ECO:0000313" key="2">
    <source>
        <dbReference type="Proteomes" id="UP001165186"/>
    </source>
</evidence>
<comment type="caution">
    <text evidence="1">The sequence shown here is derived from an EMBL/GenBank/DDBJ whole genome shotgun (WGS) entry which is preliminary data.</text>
</comment>
<name>A0ACB5SH26_9PEZI</name>
<accession>A0ACB5SH26</accession>
<organism evidence="1 2">
    <name type="scientific">Neofusicoccum parvum</name>
    <dbReference type="NCBI Taxonomy" id="310453"/>
    <lineage>
        <taxon>Eukaryota</taxon>
        <taxon>Fungi</taxon>
        <taxon>Dikarya</taxon>
        <taxon>Ascomycota</taxon>
        <taxon>Pezizomycotina</taxon>
        <taxon>Dothideomycetes</taxon>
        <taxon>Dothideomycetes incertae sedis</taxon>
        <taxon>Botryosphaeriales</taxon>
        <taxon>Botryosphaeriaceae</taxon>
        <taxon>Neofusicoccum</taxon>
    </lineage>
</organism>
<gene>
    <name evidence="1" type="primary">g4939</name>
    <name evidence="1" type="ORF">NpPPO83_00004939</name>
</gene>
<keyword evidence="2" id="KW-1185">Reference proteome</keyword>
<proteinExistence type="predicted"/>
<protein>
    <submittedName>
        <fullName evidence="1">Cytochrome p450</fullName>
    </submittedName>
</protein>